<feature type="non-terminal residue" evidence="2">
    <location>
        <position position="139"/>
    </location>
</feature>
<protein>
    <submittedName>
        <fullName evidence="2">Uncharacterized protein</fullName>
    </submittedName>
</protein>
<evidence type="ECO:0000313" key="2">
    <source>
        <dbReference type="EMBL" id="KAA6329197.1"/>
    </source>
</evidence>
<keyword evidence="1" id="KW-0472">Membrane</keyword>
<feature type="transmembrane region" description="Helical" evidence="1">
    <location>
        <begin position="113"/>
        <end position="138"/>
    </location>
</feature>
<evidence type="ECO:0000256" key="1">
    <source>
        <dbReference type="SAM" id="Phobius"/>
    </source>
</evidence>
<dbReference type="EMBL" id="SNRW01043129">
    <property type="protein sequence ID" value="KAA6329197.1"/>
    <property type="molecule type" value="Genomic_DNA"/>
</dbReference>
<comment type="caution">
    <text evidence="2">The sequence shown here is derived from an EMBL/GenBank/DDBJ whole genome shotgun (WGS) entry which is preliminary data.</text>
</comment>
<name>A0A5J4R4T8_9EUKA</name>
<evidence type="ECO:0000313" key="3">
    <source>
        <dbReference type="Proteomes" id="UP000324800"/>
    </source>
</evidence>
<dbReference type="AlphaFoldDB" id="A0A5J4R4T8"/>
<accession>A0A5J4R4T8</accession>
<organism evidence="2 3">
    <name type="scientific">Streblomastix strix</name>
    <dbReference type="NCBI Taxonomy" id="222440"/>
    <lineage>
        <taxon>Eukaryota</taxon>
        <taxon>Metamonada</taxon>
        <taxon>Preaxostyla</taxon>
        <taxon>Oxymonadida</taxon>
        <taxon>Streblomastigidae</taxon>
        <taxon>Streblomastix</taxon>
    </lineage>
</organism>
<keyword evidence="1" id="KW-1133">Transmembrane helix</keyword>
<sequence>MDYSSICTFTPVLIQASSPPAQKLEQVSNITPSPIMSLVFYPVISAKIPPPEPQAVHSVNLHYPSIVNIPPLYISAQIAPPTLFIQHLVNCELITEALPPLDSSMPIAPLKQFVNVQVLTIYSFVPMSTTIFVLLAPIQ</sequence>
<gene>
    <name evidence="2" type="ORF">EZS28_053631</name>
</gene>
<reference evidence="2 3" key="1">
    <citation type="submission" date="2019-03" db="EMBL/GenBank/DDBJ databases">
        <title>Single cell metagenomics reveals metabolic interactions within the superorganism composed of flagellate Streblomastix strix and complex community of Bacteroidetes bacteria on its surface.</title>
        <authorList>
            <person name="Treitli S.C."/>
            <person name="Kolisko M."/>
            <person name="Husnik F."/>
            <person name="Keeling P."/>
            <person name="Hampl V."/>
        </authorList>
    </citation>
    <scope>NUCLEOTIDE SEQUENCE [LARGE SCALE GENOMIC DNA]</scope>
    <source>
        <strain evidence="2">ST1C</strain>
    </source>
</reference>
<proteinExistence type="predicted"/>
<dbReference type="Proteomes" id="UP000324800">
    <property type="component" value="Unassembled WGS sequence"/>
</dbReference>
<keyword evidence="1" id="KW-0812">Transmembrane</keyword>